<feature type="chain" id="PRO_5047216421" evidence="2">
    <location>
        <begin position="22"/>
        <end position="333"/>
    </location>
</feature>
<dbReference type="RefSeq" id="WP_273597571.1">
    <property type="nucleotide sequence ID" value="NZ_JAQQXS010000013.1"/>
</dbReference>
<dbReference type="EMBL" id="JAQQXS010000013">
    <property type="protein sequence ID" value="MDC8786459.1"/>
    <property type="molecule type" value="Genomic_DNA"/>
</dbReference>
<proteinExistence type="predicted"/>
<accession>A0ABT5KU50</accession>
<name>A0ABT5KU50_9BURK</name>
<evidence type="ECO:0000256" key="1">
    <source>
        <dbReference type="SAM" id="MobiDB-lite"/>
    </source>
</evidence>
<gene>
    <name evidence="3" type="ORF">PRZ01_14810</name>
</gene>
<evidence type="ECO:0000313" key="4">
    <source>
        <dbReference type="Proteomes" id="UP001219862"/>
    </source>
</evidence>
<reference evidence="3 4" key="1">
    <citation type="submission" date="2022-10" db="EMBL/GenBank/DDBJ databases">
        <title>paucibacter sp. hw8 Genome sequencing.</title>
        <authorList>
            <person name="Park S."/>
        </authorList>
    </citation>
    <scope>NUCLEOTIDE SEQUENCE [LARGE SCALE GENOMIC DNA]</scope>
    <source>
        <strain evidence="4">hw8</strain>
    </source>
</reference>
<feature type="region of interest" description="Disordered" evidence="1">
    <location>
        <begin position="61"/>
        <end position="84"/>
    </location>
</feature>
<dbReference type="Proteomes" id="UP001219862">
    <property type="component" value="Unassembled WGS sequence"/>
</dbReference>
<sequence>MMRKTLIATAMFSLFASTAQAAGPETAQPATDTNSTANAPVAKGHFWSREVHEAFKIQRELEKGASGSSNNSTASPLRAARSPNMTFHGGRIMPTAVTMNIFWGSSWATYAGDKMTGLDAWYQGYSNSNYSGTVTEYTGSNGAIGRSTTHLGHLVDTSVASGGGNTSAILSEVCKVISNNPDSSGNGYYAVYTDLKRGSAGYCAWHASGTCPGNATRLQFAFFWNLDGDAGCDPADTSGLHSQGLAALANVTGHELSEARTDPSTSTATGSPGWYDSSGSENGDKCAWTWGAPLLTFTNGTQWKVQGEWSNAAYTAGTGYANSSGQKGCLGGL</sequence>
<organism evidence="3 4">
    <name type="scientific">Roseateles koreensis</name>
    <dbReference type="NCBI Taxonomy" id="2987526"/>
    <lineage>
        <taxon>Bacteria</taxon>
        <taxon>Pseudomonadati</taxon>
        <taxon>Pseudomonadota</taxon>
        <taxon>Betaproteobacteria</taxon>
        <taxon>Burkholderiales</taxon>
        <taxon>Sphaerotilaceae</taxon>
        <taxon>Roseateles</taxon>
    </lineage>
</organism>
<feature type="region of interest" description="Disordered" evidence="1">
    <location>
        <begin position="256"/>
        <end position="278"/>
    </location>
</feature>
<evidence type="ECO:0000256" key="2">
    <source>
        <dbReference type="SAM" id="SignalP"/>
    </source>
</evidence>
<feature type="compositionally biased region" description="Low complexity" evidence="1">
    <location>
        <begin position="64"/>
        <end position="75"/>
    </location>
</feature>
<keyword evidence="4" id="KW-1185">Reference proteome</keyword>
<comment type="caution">
    <text evidence="3">The sequence shown here is derived from an EMBL/GenBank/DDBJ whole genome shotgun (WGS) entry which is preliminary data.</text>
</comment>
<protein>
    <submittedName>
        <fullName evidence="3">Uncharacterized protein</fullName>
    </submittedName>
</protein>
<evidence type="ECO:0000313" key="3">
    <source>
        <dbReference type="EMBL" id="MDC8786459.1"/>
    </source>
</evidence>
<feature type="signal peptide" evidence="2">
    <location>
        <begin position="1"/>
        <end position="21"/>
    </location>
</feature>
<keyword evidence="2" id="KW-0732">Signal</keyword>